<keyword evidence="5 7" id="KW-1133">Transmembrane helix</keyword>
<evidence type="ECO:0000259" key="10">
    <source>
        <dbReference type="Pfam" id="PF21088"/>
    </source>
</evidence>
<evidence type="ECO:0000256" key="4">
    <source>
        <dbReference type="ARBA" id="ARBA00022692"/>
    </source>
</evidence>
<dbReference type="InterPro" id="IPR049278">
    <property type="entry name" value="MS_channel_C"/>
</dbReference>
<dbReference type="Pfam" id="PF21082">
    <property type="entry name" value="MS_channel_3rd"/>
    <property type="match status" value="1"/>
</dbReference>
<comment type="similarity">
    <text evidence="2">Belongs to the MscS (TC 1.A.23) family.</text>
</comment>
<dbReference type="InParanoid" id="A0A6M4H374"/>
<evidence type="ECO:0000313" key="12">
    <source>
        <dbReference type="Proteomes" id="UP000503096"/>
    </source>
</evidence>
<dbReference type="InterPro" id="IPR006685">
    <property type="entry name" value="MscS_channel_2nd"/>
</dbReference>
<keyword evidence="3" id="KW-1003">Cell membrane</keyword>
<dbReference type="Gene3D" id="3.30.70.100">
    <property type="match status" value="1"/>
</dbReference>
<evidence type="ECO:0008006" key="13">
    <source>
        <dbReference type="Google" id="ProtNLM"/>
    </source>
</evidence>
<evidence type="ECO:0000256" key="7">
    <source>
        <dbReference type="SAM" id="Phobius"/>
    </source>
</evidence>
<protein>
    <recommendedName>
        <fullName evidence="13">Mechanosensitive ion channel</fullName>
    </recommendedName>
</protein>
<sequence>MTAATDLDLLFSAFDSAQLARDTLIQVAVLAGTFGLAWFIARSLRARLGGRKVRWKFGEGGFNRVIFPLAALAFTWGAMLVLRRYAPVPFLNLAVTLLIAFSLIRALVYVLRFVLPEGAFLRGSERTIAWTMWVGVLLYVTGLLPEVTGALDSVSFDLGKQRISLLLILKAAVAVAVTLAVSMWFARVLEGRVMANDDVQMSTRVVVSKFIRAIALFVAILIALPLVGLDLTALTVFGGALGVGLGFGLQKIASNYVSGYIILLDHSIRIGDLVTVDNRHGEVREIAARYTVVKSGDGTESIIPNETLITQSVTNHSYSDRKFAVKVPVSVGYDSDIDAAMDVLLQAARAHPRVIADPAPGVSINRLAETGIELELTAWINDPENGQGGLRSDILRTVLGRFRERGVVLPPPPREIRFLATPETQISTTGSNT</sequence>
<dbReference type="FunCoup" id="A0A6M4H374">
    <property type="interactions" value="261"/>
</dbReference>
<proteinExistence type="inferred from homology"/>
<organism evidence="11 12">
    <name type="scientific">Usitatibacter palustris</name>
    <dbReference type="NCBI Taxonomy" id="2732487"/>
    <lineage>
        <taxon>Bacteria</taxon>
        <taxon>Pseudomonadati</taxon>
        <taxon>Pseudomonadota</taxon>
        <taxon>Betaproteobacteria</taxon>
        <taxon>Nitrosomonadales</taxon>
        <taxon>Usitatibacteraceae</taxon>
        <taxon>Usitatibacter</taxon>
    </lineage>
</organism>
<feature type="transmembrane region" description="Helical" evidence="7">
    <location>
        <begin position="62"/>
        <end position="82"/>
    </location>
</feature>
<keyword evidence="6 7" id="KW-0472">Membrane</keyword>
<feature type="domain" description="Mechanosensitive ion channel transmembrane helices 2/3" evidence="10">
    <location>
        <begin position="210"/>
        <end position="250"/>
    </location>
</feature>
<feature type="transmembrane region" description="Helical" evidence="7">
    <location>
        <begin position="210"/>
        <end position="227"/>
    </location>
</feature>
<dbReference type="InterPro" id="IPR011014">
    <property type="entry name" value="MscS_channel_TM-2"/>
</dbReference>
<feature type="transmembrane region" description="Helical" evidence="7">
    <location>
        <begin position="127"/>
        <end position="145"/>
    </location>
</feature>
<dbReference type="InterPro" id="IPR049142">
    <property type="entry name" value="MS_channel_1st"/>
</dbReference>
<feature type="transmembrane region" description="Helical" evidence="7">
    <location>
        <begin position="23"/>
        <end position="41"/>
    </location>
</feature>
<evidence type="ECO:0000256" key="5">
    <source>
        <dbReference type="ARBA" id="ARBA00022989"/>
    </source>
</evidence>
<dbReference type="Gene3D" id="2.30.30.60">
    <property type="match status" value="1"/>
</dbReference>
<gene>
    <name evidence="11" type="ORF">DSM104440_00811</name>
</gene>
<dbReference type="RefSeq" id="WP_171160810.1">
    <property type="nucleotide sequence ID" value="NZ_CP053073.1"/>
</dbReference>
<feature type="transmembrane region" description="Helical" evidence="7">
    <location>
        <begin position="165"/>
        <end position="189"/>
    </location>
</feature>
<evidence type="ECO:0000259" key="8">
    <source>
        <dbReference type="Pfam" id="PF00924"/>
    </source>
</evidence>
<dbReference type="PANTHER" id="PTHR30347:SF1">
    <property type="entry name" value="MECHANOSENSITIVE CHANNEL MSCK"/>
    <property type="match status" value="1"/>
</dbReference>
<dbReference type="SUPFAM" id="SSF82861">
    <property type="entry name" value="Mechanosensitive channel protein MscS (YggB), transmembrane region"/>
    <property type="match status" value="1"/>
</dbReference>
<dbReference type="EMBL" id="CP053073">
    <property type="protein sequence ID" value="QJR14019.1"/>
    <property type="molecule type" value="Genomic_DNA"/>
</dbReference>
<dbReference type="AlphaFoldDB" id="A0A6M4H374"/>
<dbReference type="SUPFAM" id="SSF50182">
    <property type="entry name" value="Sm-like ribonucleoproteins"/>
    <property type="match status" value="1"/>
</dbReference>
<keyword evidence="12" id="KW-1185">Reference proteome</keyword>
<reference evidence="11 12" key="1">
    <citation type="submission" date="2020-04" db="EMBL/GenBank/DDBJ databases">
        <title>Usitatibacter rugosus gen. nov., sp. nov. and Usitatibacter palustris sp. nov., novel members of Usitatibacteraceae fam. nov. within the order Nitrosomonadales isolated from soil.</title>
        <authorList>
            <person name="Huber K.J."/>
            <person name="Neumann-Schaal M."/>
            <person name="Geppert A."/>
            <person name="Luckner M."/>
            <person name="Wanner G."/>
            <person name="Overmann J."/>
        </authorList>
    </citation>
    <scope>NUCLEOTIDE SEQUENCE [LARGE SCALE GENOMIC DNA]</scope>
    <source>
        <strain evidence="11 12">Swamp67</strain>
    </source>
</reference>
<dbReference type="SUPFAM" id="SSF82689">
    <property type="entry name" value="Mechanosensitive channel protein MscS (YggB), C-terminal domain"/>
    <property type="match status" value="1"/>
</dbReference>
<comment type="subcellular location">
    <subcellularLocation>
        <location evidence="1">Cell membrane</location>
        <topology evidence="1">Multi-pass membrane protein</topology>
    </subcellularLocation>
</comment>
<dbReference type="Pfam" id="PF21088">
    <property type="entry name" value="MS_channel_1st"/>
    <property type="match status" value="1"/>
</dbReference>
<evidence type="ECO:0000256" key="6">
    <source>
        <dbReference type="ARBA" id="ARBA00023136"/>
    </source>
</evidence>
<feature type="domain" description="Mechanosensitive ion channel MscS C-terminal" evidence="9">
    <location>
        <begin position="325"/>
        <end position="407"/>
    </location>
</feature>
<feature type="transmembrane region" description="Helical" evidence="7">
    <location>
        <begin position="94"/>
        <end position="115"/>
    </location>
</feature>
<dbReference type="InterPro" id="IPR023408">
    <property type="entry name" value="MscS_beta-dom_sf"/>
</dbReference>
<evidence type="ECO:0000259" key="9">
    <source>
        <dbReference type="Pfam" id="PF21082"/>
    </source>
</evidence>
<evidence type="ECO:0000256" key="1">
    <source>
        <dbReference type="ARBA" id="ARBA00004651"/>
    </source>
</evidence>
<name>A0A6M4H374_9PROT</name>
<accession>A0A6M4H374</accession>
<dbReference type="Proteomes" id="UP000503096">
    <property type="component" value="Chromosome"/>
</dbReference>
<feature type="domain" description="Mechanosensitive ion channel MscS" evidence="8">
    <location>
        <begin position="252"/>
        <end position="317"/>
    </location>
</feature>
<dbReference type="PANTHER" id="PTHR30347">
    <property type="entry name" value="POTASSIUM CHANNEL RELATED"/>
    <property type="match status" value="1"/>
</dbReference>
<dbReference type="InterPro" id="IPR011066">
    <property type="entry name" value="MscS_channel_C_sf"/>
</dbReference>
<keyword evidence="4 7" id="KW-0812">Transmembrane</keyword>
<dbReference type="KEGG" id="upl:DSM104440_00811"/>
<dbReference type="Pfam" id="PF00924">
    <property type="entry name" value="MS_channel_2nd"/>
    <property type="match status" value="1"/>
</dbReference>
<dbReference type="Gene3D" id="1.10.287.1260">
    <property type="match status" value="1"/>
</dbReference>
<evidence type="ECO:0000256" key="2">
    <source>
        <dbReference type="ARBA" id="ARBA00008017"/>
    </source>
</evidence>
<dbReference type="InterPro" id="IPR010920">
    <property type="entry name" value="LSM_dom_sf"/>
</dbReference>
<feature type="transmembrane region" description="Helical" evidence="7">
    <location>
        <begin position="233"/>
        <end position="249"/>
    </location>
</feature>
<dbReference type="GO" id="GO:0008381">
    <property type="term" value="F:mechanosensitive monoatomic ion channel activity"/>
    <property type="evidence" value="ECO:0007669"/>
    <property type="project" value="UniProtKB-ARBA"/>
</dbReference>
<evidence type="ECO:0000313" key="11">
    <source>
        <dbReference type="EMBL" id="QJR14019.1"/>
    </source>
</evidence>
<dbReference type="InterPro" id="IPR052702">
    <property type="entry name" value="MscS-like_channel"/>
</dbReference>
<evidence type="ECO:0000256" key="3">
    <source>
        <dbReference type="ARBA" id="ARBA00022475"/>
    </source>
</evidence>
<dbReference type="GO" id="GO:0005886">
    <property type="term" value="C:plasma membrane"/>
    <property type="evidence" value="ECO:0007669"/>
    <property type="project" value="UniProtKB-SubCell"/>
</dbReference>